<feature type="region of interest" description="Disordered" evidence="1">
    <location>
        <begin position="161"/>
        <end position="181"/>
    </location>
</feature>
<dbReference type="Proteomes" id="UP000265515">
    <property type="component" value="Unassembled WGS sequence"/>
</dbReference>
<gene>
    <name evidence="2" type="ORF">CBR_g19410</name>
</gene>
<sequence length="476" mass="47782">MDRQQKAPIVGSPGIIVDEAPRQIVRVPGLSHQAVTRVEPESTRGSDNATWSDGRQQEGYFDCSKYGSSGGSGRVVGRVGRERGRGGSSCGIGYTSMGVRAGGVGRVTSATNSAARKVVIGRTGTSGSVAGGAPSAPATSGGGEGVSSEGAAVIPLSGLVEEPQMSTSSDPGHKPQRHQTMTKTQALGTTQVQMSSTQLQLRPQVSSAAQSEETQQPSKKAIVSQLNPTVQVFLPQSYRLAQAQAQAQAQQQTAIAAPQVRGPQQAAKPGGQQPALVASVPTAGEQCQLPQKTSSGVLGVTGPGNNTRFRTAGSGRGGSSGTRSGGSAGYQVPGGVGSVASLGVTGNSYTYSAGGATAVPGGPAVHIDRAYGPVAIPYGQSQGGLAVPAMSVAVTSSYPNQAQYAYPNSEVTWVPVITPGGAVAGGYGAPFLPLEPPGAIYFAPPAVDSVQVGSGRAGSDLVLQPPMGKAVNMHGG</sequence>
<comment type="caution">
    <text evidence="2">The sequence shown here is derived from an EMBL/GenBank/DDBJ whole genome shotgun (WGS) entry which is preliminary data.</text>
</comment>
<proteinExistence type="predicted"/>
<evidence type="ECO:0000313" key="3">
    <source>
        <dbReference type="Proteomes" id="UP000265515"/>
    </source>
</evidence>
<dbReference type="Gramene" id="GBG74897">
    <property type="protein sequence ID" value="GBG74897"/>
    <property type="gene ID" value="CBR_g19410"/>
</dbReference>
<accession>A0A388KXW8</accession>
<feature type="region of interest" description="Disordered" evidence="1">
    <location>
        <begin position="124"/>
        <end position="149"/>
    </location>
</feature>
<feature type="region of interest" description="Disordered" evidence="1">
    <location>
        <begin position="32"/>
        <end position="90"/>
    </location>
</feature>
<dbReference type="EMBL" id="BFEA01000213">
    <property type="protein sequence ID" value="GBG74897.1"/>
    <property type="molecule type" value="Genomic_DNA"/>
</dbReference>
<reference evidence="2 3" key="1">
    <citation type="journal article" date="2018" name="Cell">
        <title>The Chara Genome: Secondary Complexity and Implications for Plant Terrestrialization.</title>
        <authorList>
            <person name="Nishiyama T."/>
            <person name="Sakayama H."/>
            <person name="Vries J.D."/>
            <person name="Buschmann H."/>
            <person name="Saint-Marcoux D."/>
            <person name="Ullrich K.K."/>
            <person name="Haas F.B."/>
            <person name="Vanderstraeten L."/>
            <person name="Becker D."/>
            <person name="Lang D."/>
            <person name="Vosolsobe S."/>
            <person name="Rombauts S."/>
            <person name="Wilhelmsson P.K.I."/>
            <person name="Janitza P."/>
            <person name="Kern R."/>
            <person name="Heyl A."/>
            <person name="Rumpler F."/>
            <person name="Villalobos L.I.A.C."/>
            <person name="Clay J.M."/>
            <person name="Skokan R."/>
            <person name="Toyoda A."/>
            <person name="Suzuki Y."/>
            <person name="Kagoshima H."/>
            <person name="Schijlen E."/>
            <person name="Tajeshwar N."/>
            <person name="Catarino B."/>
            <person name="Hetherington A.J."/>
            <person name="Saltykova A."/>
            <person name="Bonnot C."/>
            <person name="Breuninger H."/>
            <person name="Symeonidi A."/>
            <person name="Radhakrishnan G.V."/>
            <person name="Van Nieuwerburgh F."/>
            <person name="Deforce D."/>
            <person name="Chang C."/>
            <person name="Karol K.G."/>
            <person name="Hedrich R."/>
            <person name="Ulvskov P."/>
            <person name="Glockner G."/>
            <person name="Delwiche C.F."/>
            <person name="Petrasek J."/>
            <person name="Van de Peer Y."/>
            <person name="Friml J."/>
            <person name="Beilby M."/>
            <person name="Dolan L."/>
            <person name="Kohara Y."/>
            <person name="Sugano S."/>
            <person name="Fujiyama A."/>
            <person name="Delaux P.-M."/>
            <person name="Quint M."/>
            <person name="TheiBen G."/>
            <person name="Hagemann M."/>
            <person name="Harholt J."/>
            <person name="Dunand C."/>
            <person name="Zachgo S."/>
            <person name="Langdale J."/>
            <person name="Maumus F."/>
            <person name="Straeten D.V.D."/>
            <person name="Gould S.B."/>
            <person name="Rensing S.A."/>
        </authorList>
    </citation>
    <scope>NUCLEOTIDE SEQUENCE [LARGE SCALE GENOMIC DNA]</scope>
    <source>
        <strain evidence="2 3">S276</strain>
    </source>
</reference>
<organism evidence="2 3">
    <name type="scientific">Chara braunii</name>
    <name type="common">Braun's stonewort</name>
    <dbReference type="NCBI Taxonomy" id="69332"/>
    <lineage>
        <taxon>Eukaryota</taxon>
        <taxon>Viridiplantae</taxon>
        <taxon>Streptophyta</taxon>
        <taxon>Charophyceae</taxon>
        <taxon>Charales</taxon>
        <taxon>Characeae</taxon>
        <taxon>Chara</taxon>
    </lineage>
</organism>
<feature type="region of interest" description="Disordered" evidence="1">
    <location>
        <begin position="293"/>
        <end position="329"/>
    </location>
</feature>
<name>A0A388KXW8_CHABU</name>
<dbReference type="AlphaFoldDB" id="A0A388KXW8"/>
<protein>
    <submittedName>
        <fullName evidence="2">Uncharacterized protein</fullName>
    </submittedName>
</protein>
<feature type="compositionally biased region" description="Gly residues" evidence="1">
    <location>
        <begin position="314"/>
        <end position="329"/>
    </location>
</feature>
<evidence type="ECO:0000256" key="1">
    <source>
        <dbReference type="SAM" id="MobiDB-lite"/>
    </source>
</evidence>
<evidence type="ECO:0000313" key="2">
    <source>
        <dbReference type="EMBL" id="GBG74897.1"/>
    </source>
</evidence>
<feature type="compositionally biased region" description="Polar residues" evidence="1">
    <location>
        <begin position="45"/>
        <end position="54"/>
    </location>
</feature>
<feature type="compositionally biased region" description="Low complexity" evidence="1">
    <location>
        <begin position="124"/>
        <end position="139"/>
    </location>
</feature>
<keyword evidence="3" id="KW-1185">Reference proteome</keyword>